<dbReference type="SUPFAM" id="SSF52540">
    <property type="entry name" value="P-loop containing nucleoside triphosphate hydrolases"/>
    <property type="match status" value="2"/>
</dbReference>
<evidence type="ECO:0000256" key="1">
    <source>
        <dbReference type="ARBA" id="ARBA00022741"/>
    </source>
</evidence>
<dbReference type="Gene3D" id="3.40.50.10810">
    <property type="entry name" value="Tandem AAA-ATPase domain"/>
    <property type="match status" value="2"/>
</dbReference>
<dbReference type="GO" id="GO:0016787">
    <property type="term" value="F:hydrolase activity"/>
    <property type="evidence" value="ECO:0007669"/>
    <property type="project" value="UniProtKB-KW"/>
</dbReference>
<dbReference type="STRING" id="306901.Q2H882"/>
<dbReference type="AlphaFoldDB" id="Q2H882"/>
<feature type="compositionally biased region" description="Basic and acidic residues" evidence="4">
    <location>
        <begin position="46"/>
        <end position="55"/>
    </location>
</feature>
<dbReference type="Gene3D" id="3.40.50.300">
    <property type="entry name" value="P-loop containing nucleotide triphosphate hydrolases"/>
    <property type="match status" value="1"/>
</dbReference>
<protein>
    <recommendedName>
        <fullName evidence="7">Helicase ATP-binding domain-containing protein</fullName>
    </recommendedName>
</protein>
<dbReference type="InterPro" id="IPR050628">
    <property type="entry name" value="SNF2_RAD54_helicase_TF"/>
</dbReference>
<sequence length="986" mass="109102">MLLAIRASEPSNLPLAASSQIQCAVGSRGQQLVPILCRSGEFDSTASEHTREPRARLPPRFPNSDERDQEPSPSRIQKIAAAEMDVSYTDPSSQRRDGAQLQPPISAVMETTTSSTRGSKRAGENHSQYSTPKRQRPGVPEPGPGPTPHTPSDTTRSPASPLPGSACAQMLVCKSTPRSYPPSLDTILVRVSAFDPPRECPVDALSAIYVSPADADRRTSFALIPDEREWRLFLTQLKTSGVPLDPNRYYNPTLPVSIRIWALPSAQTPQDVIAPVLPSVEVVDLLTDDELDPYLRDRDATNVLSGSEPDLAESDLAESDLVEPEDREAFEPGPIDPSIVEAVRRDMCKFFGIDPSDVLKPGFTHTPPGMKKGLRFHQLWAFFWVFASKAARGIATALLADEMGLGKTVMSLAVAVLSHRLRAQADHVSRHPDQHLAADDERTKCPSGTYTHGFQCPCEARQLFSKFVDASPDDGMILLTLPDDPAPVRSLIADINIAKLPRGPLHEQQEAGPARRRRQAQTQARPVSVHPADSQHVGLQFAVQPGRIIVDEAHCIKGETTMLWDRIRRWQWRARSPTYLLALTGTPMTRDPADFERLVEHLNHPGAGWSSPLRPPATSTLQALKRLTSHYNKTLARGLGAAAAGSESESDQQQQQVFLSDLSALVLTFTLRRRRDDDCPVHVTISRSSSSRYLKPPNAQAPALLDERHARWEELPEHRRGTEPTFELLVRQISAGAPNTSSSFRLLRLCATFPALARLHSQAPYCDWSLTGEDFRGVFTKGTIMEARAKSKAWPFWRDICNGSTKMEQLDIQIRKMLADREPAHGTNDVVSDKKMLVYSDSPFVAHLAFLWIANTFDIPVQMVDRGMSAANRVAAIEPFVTVSLDQLRREYYHPTESPSPQVLVTTVGIIAEGLNLARANYLVLLGPLGTVAKQLQIGCRINREGGFFTPHLTLLLDPDNKAEMVVRRRQLNRATIETEVWGNTK</sequence>
<dbReference type="InterPro" id="IPR002464">
    <property type="entry name" value="DNA/RNA_helicase_DEAH_CS"/>
</dbReference>
<dbReference type="VEuPathDB" id="FungiDB:CHGG_03572"/>
<reference evidence="6" key="1">
    <citation type="journal article" date="2015" name="Genome Announc.">
        <title>Draft genome sequence of the cellulolytic fungus Chaetomium globosum.</title>
        <authorList>
            <person name="Cuomo C.A."/>
            <person name="Untereiner W.A."/>
            <person name="Ma L.-J."/>
            <person name="Grabherr M."/>
            <person name="Birren B.W."/>
        </authorList>
    </citation>
    <scope>NUCLEOTIDE SEQUENCE [LARGE SCALE GENOMIC DNA]</scope>
    <source>
        <strain evidence="6">ATCC 6205 / CBS 148.51 / DSM 1962 / NBRC 6347 / NRRL 1970</strain>
    </source>
</reference>
<dbReference type="GO" id="GO:0008094">
    <property type="term" value="F:ATP-dependent activity, acting on DNA"/>
    <property type="evidence" value="ECO:0007669"/>
    <property type="project" value="TreeGrafter"/>
</dbReference>
<dbReference type="PROSITE" id="PS00690">
    <property type="entry name" value="DEAH_ATP_HELICASE"/>
    <property type="match status" value="1"/>
</dbReference>
<keyword evidence="3" id="KW-0067">ATP-binding</keyword>
<dbReference type="GO" id="GO:0005634">
    <property type="term" value="C:nucleus"/>
    <property type="evidence" value="ECO:0007669"/>
    <property type="project" value="TreeGrafter"/>
</dbReference>
<dbReference type="GO" id="GO:0006281">
    <property type="term" value="P:DNA repair"/>
    <property type="evidence" value="ECO:0007669"/>
    <property type="project" value="TreeGrafter"/>
</dbReference>
<keyword evidence="2" id="KW-0378">Hydrolase</keyword>
<dbReference type="GeneID" id="4388802"/>
<dbReference type="InterPro" id="IPR038718">
    <property type="entry name" value="SNF2-like_sf"/>
</dbReference>
<evidence type="ECO:0000256" key="3">
    <source>
        <dbReference type="ARBA" id="ARBA00022840"/>
    </source>
</evidence>
<feature type="region of interest" description="Disordered" evidence="4">
    <location>
        <begin position="302"/>
        <end position="335"/>
    </location>
</feature>
<dbReference type="OrthoDB" id="4161342at2759"/>
<dbReference type="GO" id="GO:0005524">
    <property type="term" value="F:ATP binding"/>
    <property type="evidence" value="ECO:0007669"/>
    <property type="project" value="UniProtKB-KW"/>
</dbReference>
<evidence type="ECO:0008006" key="7">
    <source>
        <dbReference type="Google" id="ProtNLM"/>
    </source>
</evidence>
<keyword evidence="6" id="KW-1185">Reference proteome</keyword>
<dbReference type="HOGENOM" id="CLU_302469_0_0_1"/>
<feature type="compositionally biased region" description="Pro residues" evidence="4">
    <location>
        <begin position="139"/>
        <end position="149"/>
    </location>
</feature>
<keyword evidence="1" id="KW-0547">Nucleotide-binding</keyword>
<name>Q2H882_CHAGB</name>
<organism evidence="5 6">
    <name type="scientific">Chaetomium globosum (strain ATCC 6205 / CBS 148.51 / DSM 1962 / NBRC 6347 / NRRL 1970)</name>
    <name type="common">Soil fungus</name>
    <dbReference type="NCBI Taxonomy" id="306901"/>
    <lineage>
        <taxon>Eukaryota</taxon>
        <taxon>Fungi</taxon>
        <taxon>Dikarya</taxon>
        <taxon>Ascomycota</taxon>
        <taxon>Pezizomycotina</taxon>
        <taxon>Sordariomycetes</taxon>
        <taxon>Sordariomycetidae</taxon>
        <taxon>Sordariales</taxon>
        <taxon>Chaetomiaceae</taxon>
        <taxon>Chaetomium</taxon>
    </lineage>
</organism>
<dbReference type="EMBL" id="CH408030">
    <property type="protein sequence ID" value="EAQ91637.1"/>
    <property type="molecule type" value="Genomic_DNA"/>
</dbReference>
<dbReference type="PANTHER" id="PTHR45626">
    <property type="entry name" value="TRANSCRIPTION TERMINATION FACTOR 2-RELATED"/>
    <property type="match status" value="1"/>
</dbReference>
<feature type="region of interest" description="Disordered" evidence="4">
    <location>
        <begin position="43"/>
        <end position="163"/>
    </location>
</feature>
<feature type="compositionally biased region" description="Acidic residues" evidence="4">
    <location>
        <begin position="310"/>
        <end position="328"/>
    </location>
</feature>
<dbReference type="RefSeq" id="XP_001230088.1">
    <property type="nucleotide sequence ID" value="XM_001230087.1"/>
</dbReference>
<dbReference type="Proteomes" id="UP000001056">
    <property type="component" value="Unassembled WGS sequence"/>
</dbReference>
<proteinExistence type="predicted"/>
<feature type="region of interest" description="Disordered" evidence="4">
    <location>
        <begin position="502"/>
        <end position="533"/>
    </location>
</feature>
<dbReference type="eggNOG" id="ENOG502SZVV">
    <property type="taxonomic scope" value="Eukaryota"/>
</dbReference>
<dbReference type="InterPro" id="IPR027417">
    <property type="entry name" value="P-loop_NTPase"/>
</dbReference>
<evidence type="ECO:0000256" key="4">
    <source>
        <dbReference type="SAM" id="MobiDB-lite"/>
    </source>
</evidence>
<accession>Q2H882</accession>
<evidence type="ECO:0000313" key="5">
    <source>
        <dbReference type="EMBL" id="EAQ91637.1"/>
    </source>
</evidence>
<gene>
    <name evidence="5" type="ORF">CHGG_03572</name>
</gene>
<dbReference type="InParanoid" id="Q2H882"/>
<evidence type="ECO:0000256" key="2">
    <source>
        <dbReference type="ARBA" id="ARBA00022801"/>
    </source>
</evidence>
<evidence type="ECO:0000313" key="6">
    <source>
        <dbReference type="Proteomes" id="UP000001056"/>
    </source>
</evidence>